<evidence type="ECO:0000256" key="1">
    <source>
        <dbReference type="SAM" id="Phobius"/>
    </source>
</evidence>
<sequence length="72" mass="7793">MKKIIGPIIATLVIVSMWAIFFTTPGAMNEITNSLGIAAMPFLMVSIFISVTFIFTVAKMGSAADQENNTHQ</sequence>
<dbReference type="Proteomes" id="UP000218113">
    <property type="component" value="Unassembled WGS sequence"/>
</dbReference>
<keyword evidence="1" id="KW-0472">Membrane</keyword>
<organism evidence="2 3">
    <name type="scientific">SAR324 cluster bacterium</name>
    <dbReference type="NCBI Taxonomy" id="2024889"/>
    <lineage>
        <taxon>Bacteria</taxon>
        <taxon>Deltaproteobacteria</taxon>
        <taxon>SAR324 cluster</taxon>
    </lineage>
</organism>
<accession>A0A2A4T9Z7</accession>
<gene>
    <name evidence="2" type="ORF">COB67_02595</name>
</gene>
<reference evidence="3" key="1">
    <citation type="submission" date="2017-08" db="EMBL/GenBank/DDBJ databases">
        <title>A dynamic microbial community with high functional redundancy inhabits the cold, oxic subseafloor aquifer.</title>
        <authorList>
            <person name="Tully B.J."/>
            <person name="Wheat C.G."/>
            <person name="Glazer B.T."/>
            <person name="Huber J.A."/>
        </authorList>
    </citation>
    <scope>NUCLEOTIDE SEQUENCE [LARGE SCALE GENOMIC DNA]</scope>
</reference>
<proteinExistence type="predicted"/>
<evidence type="ECO:0000313" key="2">
    <source>
        <dbReference type="EMBL" id="PCI30194.1"/>
    </source>
</evidence>
<dbReference type="EMBL" id="NVSR01000007">
    <property type="protein sequence ID" value="PCI30194.1"/>
    <property type="molecule type" value="Genomic_DNA"/>
</dbReference>
<comment type="caution">
    <text evidence="2">The sequence shown here is derived from an EMBL/GenBank/DDBJ whole genome shotgun (WGS) entry which is preliminary data.</text>
</comment>
<keyword evidence="1" id="KW-1133">Transmembrane helix</keyword>
<evidence type="ECO:0000313" key="3">
    <source>
        <dbReference type="Proteomes" id="UP000218113"/>
    </source>
</evidence>
<dbReference type="AlphaFoldDB" id="A0A2A4T9Z7"/>
<keyword evidence="1" id="KW-0812">Transmembrane</keyword>
<name>A0A2A4T9Z7_9DELT</name>
<feature type="transmembrane region" description="Helical" evidence="1">
    <location>
        <begin position="34"/>
        <end position="58"/>
    </location>
</feature>
<protein>
    <submittedName>
        <fullName evidence="2">Uncharacterized protein</fullName>
    </submittedName>
</protein>
<feature type="transmembrane region" description="Helical" evidence="1">
    <location>
        <begin position="7"/>
        <end position="28"/>
    </location>
</feature>